<dbReference type="GeneID" id="34518251"/>
<name>W6MGV8_9ASCO</name>
<proteinExistence type="predicted"/>
<dbReference type="InterPro" id="IPR021211">
    <property type="entry name" value="SAM35"/>
</dbReference>
<dbReference type="EMBL" id="HG793125">
    <property type="protein sequence ID" value="CDK24848.1"/>
    <property type="molecule type" value="Genomic_DNA"/>
</dbReference>
<evidence type="ECO:0000313" key="1">
    <source>
        <dbReference type="EMBL" id="CDK24848.1"/>
    </source>
</evidence>
<dbReference type="AlphaFoldDB" id="W6MGV8"/>
<keyword evidence="2" id="KW-1185">Reference proteome</keyword>
<sequence length="350" mass="39080">MNTSTMNSISSVSAPVKRLFDAFPLKTYTSKPTPLQTATSTQYSLQFKTAPKKNIPNKWFNLIVYSLVPLEYDADCVISLDPLCSAALLYLCYKHGFSLPNANTKEDKHPASANPANVITVLSYHSSTDGELPVLVEDEKFYTKALQRSIRTTFVIQEFINASAVSGQETMLLELCDSVLYDGWIITVLEELSIDEKISIYCGKLVGDNDGTDFGAFTPLVHHNMVKTLLRRNGFSLRNKVIAEHFSADFVDPKMIYHRGMQKSRLVNEQNNIKDKCRNLLSTLEKCLDERGDIKFFFGTEGNPGAFDIKLASLIYAVLHVGDGESPLAEIIHTKPLLVQHSRDVIEGCI</sequence>
<dbReference type="Pfam" id="PF10806">
    <property type="entry name" value="SAM35"/>
    <property type="match status" value="1"/>
</dbReference>
<dbReference type="RefSeq" id="XP_022456863.1">
    <property type="nucleotide sequence ID" value="XM_022605390.1"/>
</dbReference>
<evidence type="ECO:0008006" key="3">
    <source>
        <dbReference type="Google" id="ProtNLM"/>
    </source>
</evidence>
<dbReference type="STRING" id="1382522.W6MGV8"/>
<reference evidence="1" key="2">
    <citation type="submission" date="2014-02" db="EMBL/GenBank/DDBJ databases">
        <title>Complete DNA sequence of /Kuraishia capsulata/ illustrates novel genomic features among budding yeasts (/Saccharomycotina/).</title>
        <authorList>
            <person name="Morales L."/>
            <person name="Noel B."/>
            <person name="Porcel B."/>
            <person name="Marcet-Houben M."/>
            <person name="Hullo M-F."/>
            <person name="Sacerdot C."/>
            <person name="Tekaia F."/>
            <person name="Leh-Louis V."/>
            <person name="Despons L."/>
            <person name="Khanna V."/>
            <person name="Aury J-M."/>
            <person name="Barbe V."/>
            <person name="Couloux A."/>
            <person name="Labadie K."/>
            <person name="Pelletier E."/>
            <person name="Souciet J-L."/>
            <person name="Boekhout T."/>
            <person name="Gabaldon T."/>
            <person name="Wincker P."/>
            <person name="Dujon B."/>
        </authorList>
    </citation>
    <scope>NUCLEOTIDE SEQUENCE</scope>
    <source>
        <strain evidence="1">CBS 1993</strain>
    </source>
</reference>
<reference evidence="1" key="1">
    <citation type="submission" date="2013-12" db="EMBL/GenBank/DDBJ databases">
        <authorList>
            <person name="Genoscope - CEA"/>
        </authorList>
    </citation>
    <scope>NUCLEOTIDE SEQUENCE</scope>
    <source>
        <strain evidence="1">CBS 1993</strain>
    </source>
</reference>
<dbReference type="OrthoDB" id="198787at2759"/>
<dbReference type="Proteomes" id="UP000019384">
    <property type="component" value="Unassembled WGS sequence"/>
</dbReference>
<protein>
    <recommendedName>
        <fullName evidence="3">Mitochondrial outer membrane transport complex Sam37/metaxin N-terminal domain-containing protein</fullName>
    </recommendedName>
</protein>
<organism evidence="1 2">
    <name type="scientific">Kuraishia capsulata CBS 1993</name>
    <dbReference type="NCBI Taxonomy" id="1382522"/>
    <lineage>
        <taxon>Eukaryota</taxon>
        <taxon>Fungi</taxon>
        <taxon>Dikarya</taxon>
        <taxon>Ascomycota</taxon>
        <taxon>Saccharomycotina</taxon>
        <taxon>Pichiomycetes</taxon>
        <taxon>Pichiales</taxon>
        <taxon>Pichiaceae</taxon>
        <taxon>Kuraishia</taxon>
    </lineage>
</organism>
<accession>W6MGV8</accession>
<dbReference type="HOGENOM" id="CLU_073166_0_0_1"/>
<gene>
    <name evidence="1" type="ORF">KUCA_T00000815001</name>
</gene>
<evidence type="ECO:0000313" key="2">
    <source>
        <dbReference type="Proteomes" id="UP000019384"/>
    </source>
</evidence>